<name>A0ABD5TJM4_9EURY</name>
<dbReference type="EMBL" id="JBHSWX010000012">
    <property type="protein sequence ID" value="MFC6787738.1"/>
    <property type="molecule type" value="Genomic_DNA"/>
</dbReference>
<proteinExistence type="predicted"/>
<evidence type="ECO:0000256" key="1">
    <source>
        <dbReference type="ARBA" id="ARBA00023015"/>
    </source>
</evidence>
<dbReference type="InterPro" id="IPR011991">
    <property type="entry name" value="ArsR-like_HTH"/>
</dbReference>
<evidence type="ECO:0000313" key="7">
    <source>
        <dbReference type="Proteomes" id="UP001596443"/>
    </source>
</evidence>
<dbReference type="CDD" id="cd00090">
    <property type="entry name" value="HTH_ARSR"/>
    <property type="match status" value="1"/>
</dbReference>
<comment type="caution">
    <text evidence="6">The sequence shown here is derived from an EMBL/GenBank/DDBJ whole genome shotgun (WGS) entry which is preliminary data.</text>
</comment>
<evidence type="ECO:0000259" key="5">
    <source>
        <dbReference type="PROSITE" id="PS50987"/>
    </source>
</evidence>
<reference evidence="6 7" key="1">
    <citation type="journal article" date="2019" name="Int. J. Syst. Evol. Microbiol.">
        <title>The Global Catalogue of Microorganisms (GCM) 10K type strain sequencing project: providing services to taxonomists for standard genome sequencing and annotation.</title>
        <authorList>
            <consortium name="The Broad Institute Genomics Platform"/>
            <consortium name="The Broad Institute Genome Sequencing Center for Infectious Disease"/>
            <person name="Wu L."/>
            <person name="Ma J."/>
        </authorList>
    </citation>
    <scope>NUCLEOTIDE SEQUENCE [LARGE SCALE GENOMIC DNA]</scope>
    <source>
        <strain evidence="6 7">SYNS20</strain>
    </source>
</reference>
<keyword evidence="7" id="KW-1185">Reference proteome</keyword>
<protein>
    <submittedName>
        <fullName evidence="6">ArsR family transcriptional regulator</fullName>
    </submittedName>
</protein>
<dbReference type="PANTHER" id="PTHR33154">
    <property type="entry name" value="TRANSCRIPTIONAL REGULATOR, ARSR FAMILY"/>
    <property type="match status" value="1"/>
</dbReference>
<feature type="domain" description="HTH arsR-type" evidence="5">
    <location>
        <begin position="1"/>
        <end position="88"/>
    </location>
</feature>
<dbReference type="GO" id="GO:0003677">
    <property type="term" value="F:DNA binding"/>
    <property type="evidence" value="ECO:0007669"/>
    <property type="project" value="UniProtKB-KW"/>
</dbReference>
<sequence>MDSAVLLDLLGNENRRRILRLLSHKPCYVTEISEYLGVSPKAVIDHLRKLEDAGLIENHTDDRRRKYFHIARDVRLEVNVSRHGFGTKSAYPANPSLDIQGRCPHMHIDLELRSAGGDADGSVTTAGGDDATEPGSDDATEPGSDDTGVAGDAGDRDATAGGAAGPDRGDLAALAAEFDELQELENELSLAQRWVHGRMSDLLDRVNDRLGVDADSRFYAKILAAVTSTDGSHRAVVEDVDADPQAVEDGLRRLADADLIARESDRWRLTG</sequence>
<dbReference type="InterPro" id="IPR051081">
    <property type="entry name" value="HTH_MetalResp_TranReg"/>
</dbReference>
<organism evidence="6 7">
    <name type="scientific">Halobaculum halobium</name>
    <dbReference type="NCBI Taxonomy" id="3032281"/>
    <lineage>
        <taxon>Archaea</taxon>
        <taxon>Methanobacteriati</taxon>
        <taxon>Methanobacteriota</taxon>
        <taxon>Stenosarchaea group</taxon>
        <taxon>Halobacteria</taxon>
        <taxon>Halobacteriales</taxon>
        <taxon>Haloferacaceae</taxon>
        <taxon>Halobaculum</taxon>
    </lineage>
</organism>
<dbReference type="InterPro" id="IPR056346">
    <property type="entry name" value="HTH_Cmi2_C"/>
</dbReference>
<dbReference type="SMART" id="SM00418">
    <property type="entry name" value="HTH_ARSR"/>
    <property type="match status" value="1"/>
</dbReference>
<dbReference type="SUPFAM" id="SSF46785">
    <property type="entry name" value="Winged helix' DNA-binding domain"/>
    <property type="match status" value="1"/>
</dbReference>
<accession>A0ABD5TJM4</accession>
<evidence type="ECO:0000256" key="4">
    <source>
        <dbReference type="SAM" id="MobiDB-lite"/>
    </source>
</evidence>
<dbReference type="InterPro" id="IPR036390">
    <property type="entry name" value="WH_DNA-bd_sf"/>
</dbReference>
<dbReference type="AlphaFoldDB" id="A0ABD5TJM4"/>
<feature type="region of interest" description="Disordered" evidence="4">
    <location>
        <begin position="115"/>
        <end position="168"/>
    </location>
</feature>
<evidence type="ECO:0000256" key="2">
    <source>
        <dbReference type="ARBA" id="ARBA00023125"/>
    </source>
</evidence>
<keyword evidence="3" id="KW-0804">Transcription</keyword>
<gene>
    <name evidence="6" type="ORF">ACFQFD_17535</name>
</gene>
<evidence type="ECO:0000313" key="6">
    <source>
        <dbReference type="EMBL" id="MFC6787738.1"/>
    </source>
</evidence>
<dbReference type="Pfam" id="PF24270">
    <property type="entry name" value="HTH_Cmi2_C"/>
    <property type="match status" value="1"/>
</dbReference>
<dbReference type="Gene3D" id="1.10.10.10">
    <property type="entry name" value="Winged helix-like DNA-binding domain superfamily/Winged helix DNA-binding domain"/>
    <property type="match status" value="1"/>
</dbReference>
<dbReference type="GeneID" id="301459881"/>
<dbReference type="RefSeq" id="WP_284061882.1">
    <property type="nucleotide sequence ID" value="NZ_CP126158.1"/>
</dbReference>
<feature type="compositionally biased region" description="Acidic residues" evidence="4">
    <location>
        <begin position="130"/>
        <end position="144"/>
    </location>
</feature>
<evidence type="ECO:0000256" key="3">
    <source>
        <dbReference type="ARBA" id="ARBA00023163"/>
    </source>
</evidence>
<dbReference type="Proteomes" id="UP001596443">
    <property type="component" value="Unassembled WGS sequence"/>
</dbReference>
<dbReference type="PROSITE" id="PS50987">
    <property type="entry name" value="HTH_ARSR_2"/>
    <property type="match status" value="1"/>
</dbReference>
<dbReference type="InterPro" id="IPR036388">
    <property type="entry name" value="WH-like_DNA-bd_sf"/>
</dbReference>
<keyword evidence="1" id="KW-0805">Transcription regulation</keyword>
<dbReference type="Pfam" id="PF01022">
    <property type="entry name" value="HTH_5"/>
    <property type="match status" value="1"/>
</dbReference>
<dbReference type="InterPro" id="IPR001845">
    <property type="entry name" value="HTH_ArsR_DNA-bd_dom"/>
</dbReference>
<keyword evidence="2" id="KW-0238">DNA-binding</keyword>
<dbReference type="FunFam" id="1.10.10.10:FF:000591">
    <property type="entry name" value="Archaeal heat shock regulator, ArsR family"/>
    <property type="match status" value="1"/>
</dbReference>
<dbReference type="PANTHER" id="PTHR33154:SF33">
    <property type="entry name" value="TRANSCRIPTIONAL REPRESSOR SDPR"/>
    <property type="match status" value="1"/>
</dbReference>